<organism evidence="1 2">
    <name type="scientific">Bacteroides uniformis</name>
    <dbReference type="NCBI Taxonomy" id="820"/>
    <lineage>
        <taxon>Bacteria</taxon>
        <taxon>Pseudomonadati</taxon>
        <taxon>Bacteroidota</taxon>
        <taxon>Bacteroidia</taxon>
        <taxon>Bacteroidales</taxon>
        <taxon>Bacteroidaceae</taxon>
        <taxon>Bacteroides</taxon>
    </lineage>
</organism>
<gene>
    <name evidence="1" type="ORF">ERS852554_01624</name>
</gene>
<evidence type="ECO:0000313" key="2">
    <source>
        <dbReference type="Proteomes" id="UP000095788"/>
    </source>
</evidence>
<dbReference type="AlphaFoldDB" id="A0A174QK91"/>
<dbReference type="Proteomes" id="UP000095788">
    <property type="component" value="Unassembled WGS sequence"/>
</dbReference>
<proteinExistence type="predicted"/>
<sequence length="53" mass="6356">MAIDYYCILPVLIYIGNHNTYHIIPDYSITSNQCYFCFLFYIFTIKWDSSNNC</sequence>
<evidence type="ECO:0000313" key="1">
    <source>
        <dbReference type="EMBL" id="CUP72381.1"/>
    </source>
</evidence>
<accession>A0A174QK91</accession>
<protein>
    <submittedName>
        <fullName evidence="1">Uncharacterized protein</fullName>
    </submittedName>
</protein>
<reference evidence="1 2" key="1">
    <citation type="submission" date="2015-09" db="EMBL/GenBank/DDBJ databases">
        <authorList>
            <consortium name="Pathogen Informatics"/>
        </authorList>
    </citation>
    <scope>NUCLEOTIDE SEQUENCE [LARGE SCALE GENOMIC DNA]</scope>
    <source>
        <strain evidence="1 2">2789STDY5834942</strain>
    </source>
</reference>
<name>A0A174QK91_BACUN</name>
<dbReference type="EMBL" id="CZBF01000002">
    <property type="protein sequence ID" value="CUP72381.1"/>
    <property type="molecule type" value="Genomic_DNA"/>
</dbReference>